<comment type="caution">
    <text evidence="2">The sequence shown here is derived from an EMBL/GenBank/DDBJ whole genome shotgun (WGS) entry which is preliminary data.</text>
</comment>
<dbReference type="AlphaFoldDB" id="A0A0M8PEQ3"/>
<accession>A0A0M8PEQ3</accession>
<keyword evidence="3" id="KW-1185">Reference proteome</keyword>
<organism evidence="2 3">
    <name type="scientific">Penicillium nordicum</name>
    <dbReference type="NCBI Taxonomy" id="229535"/>
    <lineage>
        <taxon>Eukaryota</taxon>
        <taxon>Fungi</taxon>
        <taxon>Dikarya</taxon>
        <taxon>Ascomycota</taxon>
        <taxon>Pezizomycotina</taxon>
        <taxon>Eurotiomycetes</taxon>
        <taxon>Eurotiomycetidae</taxon>
        <taxon>Eurotiales</taxon>
        <taxon>Aspergillaceae</taxon>
        <taxon>Penicillium</taxon>
    </lineage>
</organism>
<name>A0A0M8PEQ3_9EURO</name>
<feature type="transmembrane region" description="Helical" evidence="1">
    <location>
        <begin position="41"/>
        <end position="63"/>
    </location>
</feature>
<evidence type="ECO:0000313" key="3">
    <source>
        <dbReference type="Proteomes" id="UP000037696"/>
    </source>
</evidence>
<dbReference type="Proteomes" id="UP000037696">
    <property type="component" value="Unassembled WGS sequence"/>
</dbReference>
<keyword evidence="1" id="KW-1133">Transmembrane helix</keyword>
<dbReference type="EMBL" id="LHQQ01000020">
    <property type="protein sequence ID" value="KOS47124.1"/>
    <property type="molecule type" value="Genomic_DNA"/>
</dbReference>
<reference evidence="2 3" key="1">
    <citation type="submission" date="2015-08" db="EMBL/GenBank/DDBJ databases">
        <title>Genome sequencing of Penicillium nordicum.</title>
        <authorList>
            <person name="Nguyen H.D."/>
            <person name="Seifert K.A."/>
        </authorList>
    </citation>
    <scope>NUCLEOTIDE SEQUENCE [LARGE SCALE GENOMIC DNA]</scope>
    <source>
        <strain evidence="2 3">DAOMC 185683</strain>
    </source>
</reference>
<proteinExistence type="predicted"/>
<protein>
    <submittedName>
        <fullName evidence="2">Uncharacterized protein</fullName>
    </submittedName>
</protein>
<keyword evidence="1" id="KW-0472">Membrane</keyword>
<evidence type="ECO:0000313" key="2">
    <source>
        <dbReference type="EMBL" id="KOS47124.1"/>
    </source>
</evidence>
<sequence length="131" mass="14790">MNVPTRLSSYQIKLLYHIAGSTSRFSSFCKYTVLSKTITKMTVLCPYILFLLFLVHASTGLPINPRAKSEDSFSVELLQVVARQGRRPWPFCWRRGPLGPPDKGGRSLLLLVGSLCHRTVCHFARSMPTTY</sequence>
<keyword evidence="1" id="KW-0812">Transmembrane</keyword>
<evidence type="ECO:0000256" key="1">
    <source>
        <dbReference type="SAM" id="Phobius"/>
    </source>
</evidence>
<gene>
    <name evidence="2" type="ORF">ACN38_g1977</name>
</gene>